<protein>
    <recommendedName>
        <fullName evidence="5">DUF2842 domain-containing protein</fullName>
    </recommendedName>
</protein>
<sequence>MTGAAIKGRCGRSPPGHDGTRQRDTPMRNPRKPIAMLLMLAWLVIYVVAIGSLSGRIGALSGWLQMPLYILAGTLWILPLKPLFAWMNAVEPPEED</sequence>
<dbReference type="Proteomes" id="UP000001959">
    <property type="component" value="Chromosome"/>
</dbReference>
<dbReference type="EMBL" id="CP000158">
    <property type="protein sequence ID" value="ABI77092.1"/>
    <property type="molecule type" value="Genomic_DNA"/>
</dbReference>
<evidence type="ECO:0008006" key="5">
    <source>
        <dbReference type="Google" id="ProtNLM"/>
    </source>
</evidence>
<feature type="transmembrane region" description="Helical" evidence="2">
    <location>
        <begin position="34"/>
        <end position="54"/>
    </location>
</feature>
<evidence type="ECO:0000256" key="2">
    <source>
        <dbReference type="SAM" id="Phobius"/>
    </source>
</evidence>
<evidence type="ECO:0000313" key="4">
    <source>
        <dbReference type="Proteomes" id="UP000001959"/>
    </source>
</evidence>
<dbReference type="HOGENOM" id="CLU_2355913_0_0_5"/>
<feature type="region of interest" description="Disordered" evidence="1">
    <location>
        <begin position="1"/>
        <end position="29"/>
    </location>
</feature>
<evidence type="ECO:0000256" key="1">
    <source>
        <dbReference type="SAM" id="MobiDB-lite"/>
    </source>
</evidence>
<keyword evidence="2" id="KW-1133">Transmembrane helix</keyword>
<dbReference type="Pfam" id="PF11003">
    <property type="entry name" value="DUF2842"/>
    <property type="match status" value="1"/>
</dbReference>
<dbReference type="InterPro" id="IPR021265">
    <property type="entry name" value="DUF2842"/>
</dbReference>
<name>Q0BZS9_HYPNA</name>
<organism evidence="3 4">
    <name type="scientific">Hyphomonas neptunium (strain ATCC 15444)</name>
    <dbReference type="NCBI Taxonomy" id="228405"/>
    <lineage>
        <taxon>Bacteria</taxon>
        <taxon>Pseudomonadati</taxon>
        <taxon>Pseudomonadota</taxon>
        <taxon>Alphaproteobacteria</taxon>
        <taxon>Hyphomonadales</taxon>
        <taxon>Hyphomonadaceae</taxon>
        <taxon>Hyphomonas</taxon>
    </lineage>
</organism>
<keyword evidence="4" id="KW-1185">Reference proteome</keyword>
<dbReference type="AlphaFoldDB" id="Q0BZS9"/>
<keyword evidence="2" id="KW-0812">Transmembrane</keyword>
<dbReference type="KEGG" id="hne:HNE_2319"/>
<gene>
    <name evidence="3" type="ordered locus">HNE_2319</name>
</gene>
<keyword evidence="2" id="KW-0472">Membrane</keyword>
<accession>Q0BZS9</accession>
<reference evidence="3 4" key="1">
    <citation type="journal article" date="2006" name="J. Bacteriol.">
        <title>Comparative genomic evidence for a close relationship between the dimorphic prosthecate bacteria Hyphomonas neptunium and Caulobacter crescentus.</title>
        <authorList>
            <person name="Badger J.H."/>
            <person name="Hoover T.R."/>
            <person name="Brun Y.V."/>
            <person name="Weiner R.M."/>
            <person name="Laub M.T."/>
            <person name="Alexandre G."/>
            <person name="Mrazek J."/>
            <person name="Ren Q."/>
            <person name="Paulsen I.T."/>
            <person name="Nelson K.E."/>
            <person name="Khouri H.M."/>
            <person name="Radune D."/>
            <person name="Sosa J."/>
            <person name="Dodson R.J."/>
            <person name="Sullivan S.A."/>
            <person name="Rosovitz M.J."/>
            <person name="Madupu R."/>
            <person name="Brinkac L.M."/>
            <person name="Durkin A.S."/>
            <person name="Daugherty S.C."/>
            <person name="Kothari S.P."/>
            <person name="Giglio M.G."/>
            <person name="Zhou L."/>
            <person name="Haft D.H."/>
            <person name="Selengut J.D."/>
            <person name="Davidsen T.M."/>
            <person name="Yang Q."/>
            <person name="Zafar N."/>
            <person name="Ward N.L."/>
        </authorList>
    </citation>
    <scope>NUCLEOTIDE SEQUENCE [LARGE SCALE GENOMIC DNA]</scope>
    <source>
        <strain evidence="3 4">ATCC 15444</strain>
    </source>
</reference>
<proteinExistence type="predicted"/>
<evidence type="ECO:0000313" key="3">
    <source>
        <dbReference type="EMBL" id="ABI77092.1"/>
    </source>
</evidence>